<feature type="region of interest" description="Disordered" evidence="1">
    <location>
        <begin position="1"/>
        <end position="31"/>
    </location>
</feature>
<evidence type="ECO:0000313" key="2">
    <source>
        <dbReference type="EMBL" id="OCT67039.1"/>
    </source>
</evidence>
<protein>
    <submittedName>
        <fullName evidence="2">Uncharacterized protein</fullName>
    </submittedName>
</protein>
<dbReference type="AlphaFoldDB" id="A0A974H6T2"/>
<organism evidence="2 3">
    <name type="scientific">Xenopus laevis</name>
    <name type="common">African clawed frog</name>
    <dbReference type="NCBI Taxonomy" id="8355"/>
    <lineage>
        <taxon>Eukaryota</taxon>
        <taxon>Metazoa</taxon>
        <taxon>Chordata</taxon>
        <taxon>Craniata</taxon>
        <taxon>Vertebrata</taxon>
        <taxon>Euteleostomi</taxon>
        <taxon>Amphibia</taxon>
        <taxon>Batrachia</taxon>
        <taxon>Anura</taxon>
        <taxon>Pipoidea</taxon>
        <taxon>Pipidae</taxon>
        <taxon>Xenopodinae</taxon>
        <taxon>Xenopus</taxon>
        <taxon>Xenopus</taxon>
    </lineage>
</organism>
<sequence length="108" mass="11512">MVTSHTRVPPSFPFSISLQHSRSPPKSGSSPLTLHSPLLSWDPRLDSVPLNVALLRLTSSNLVGIWVFLQTAQGFSVSCSLRGSLLTLISSLLAGGTQNYATIAASYC</sequence>
<gene>
    <name evidence="2" type="ORF">XELAEV_18038321mg</name>
</gene>
<proteinExistence type="predicted"/>
<evidence type="ECO:0000313" key="3">
    <source>
        <dbReference type="Proteomes" id="UP000694892"/>
    </source>
</evidence>
<evidence type="ECO:0000256" key="1">
    <source>
        <dbReference type="SAM" id="MobiDB-lite"/>
    </source>
</evidence>
<feature type="compositionally biased region" description="Polar residues" evidence="1">
    <location>
        <begin position="14"/>
        <end position="26"/>
    </location>
</feature>
<accession>A0A974H6T2</accession>
<name>A0A974H6T2_XENLA</name>
<dbReference type="EMBL" id="CM004480">
    <property type="protein sequence ID" value="OCT67039.1"/>
    <property type="molecule type" value="Genomic_DNA"/>
</dbReference>
<reference evidence="3" key="1">
    <citation type="journal article" date="2016" name="Nature">
        <title>Genome evolution in the allotetraploid frog Xenopus laevis.</title>
        <authorList>
            <person name="Session A.M."/>
            <person name="Uno Y."/>
            <person name="Kwon T."/>
            <person name="Chapman J.A."/>
            <person name="Toyoda A."/>
            <person name="Takahashi S."/>
            <person name="Fukui A."/>
            <person name="Hikosaka A."/>
            <person name="Suzuki A."/>
            <person name="Kondo M."/>
            <person name="van Heeringen S.J."/>
            <person name="Quigley I."/>
            <person name="Heinz S."/>
            <person name="Ogino H."/>
            <person name="Ochi H."/>
            <person name="Hellsten U."/>
            <person name="Lyons J.B."/>
            <person name="Simakov O."/>
            <person name="Putnam N."/>
            <person name="Stites J."/>
            <person name="Kuroki Y."/>
            <person name="Tanaka T."/>
            <person name="Michiue T."/>
            <person name="Watanabe M."/>
            <person name="Bogdanovic O."/>
            <person name="Lister R."/>
            <person name="Georgiou G."/>
            <person name="Paranjpe S.S."/>
            <person name="van Kruijsbergen I."/>
            <person name="Shu S."/>
            <person name="Carlson J."/>
            <person name="Kinoshita T."/>
            <person name="Ohta Y."/>
            <person name="Mawaribuchi S."/>
            <person name="Jenkins J."/>
            <person name="Grimwood J."/>
            <person name="Schmutz J."/>
            <person name="Mitros T."/>
            <person name="Mozaffari S.V."/>
            <person name="Suzuki Y."/>
            <person name="Haramoto Y."/>
            <person name="Yamamoto T.S."/>
            <person name="Takagi C."/>
            <person name="Heald R."/>
            <person name="Miller K."/>
            <person name="Haudenschild C."/>
            <person name="Kitzman J."/>
            <person name="Nakayama T."/>
            <person name="Izutsu Y."/>
            <person name="Robert J."/>
            <person name="Fortriede J."/>
            <person name="Burns K."/>
            <person name="Lotay V."/>
            <person name="Karimi K."/>
            <person name="Yasuoka Y."/>
            <person name="Dichmann D.S."/>
            <person name="Flajnik M.F."/>
            <person name="Houston D.W."/>
            <person name="Shendure J."/>
            <person name="DuPasquier L."/>
            <person name="Vize P.D."/>
            <person name="Zorn A.M."/>
            <person name="Ito M."/>
            <person name="Marcotte E.M."/>
            <person name="Wallingford J.B."/>
            <person name="Ito Y."/>
            <person name="Asashima M."/>
            <person name="Ueno N."/>
            <person name="Matsuda Y."/>
            <person name="Veenstra G.J."/>
            <person name="Fujiyama A."/>
            <person name="Harland R.M."/>
            <person name="Taira M."/>
            <person name="Rokhsar D.S."/>
        </authorList>
    </citation>
    <scope>NUCLEOTIDE SEQUENCE [LARGE SCALE GENOMIC DNA]</scope>
    <source>
        <strain evidence="3">J</strain>
    </source>
</reference>
<dbReference type="Proteomes" id="UP000694892">
    <property type="component" value="Chromosome 8L"/>
</dbReference>